<dbReference type="Proteomes" id="UP000681722">
    <property type="component" value="Unassembled WGS sequence"/>
</dbReference>
<gene>
    <name evidence="4" type="ORF">GPM918_LOCUS6717</name>
    <name evidence="5" type="ORF">OVA965_LOCUS36267</name>
    <name evidence="6" type="ORF">SRO942_LOCUS6717</name>
    <name evidence="7" type="ORF">TMI583_LOCUS37273</name>
</gene>
<dbReference type="GO" id="GO:0006883">
    <property type="term" value="P:intracellular sodium ion homeostasis"/>
    <property type="evidence" value="ECO:0007669"/>
    <property type="project" value="TreeGrafter"/>
</dbReference>
<dbReference type="InterPro" id="IPR008250">
    <property type="entry name" value="ATPase_P-typ_transduc_dom_A_sf"/>
</dbReference>
<dbReference type="SUPFAM" id="SSF81653">
    <property type="entry name" value="Calcium ATPase, transduction domain A"/>
    <property type="match status" value="1"/>
</dbReference>
<accession>A0A813X2J7</accession>
<dbReference type="AlphaFoldDB" id="A0A813X2J7"/>
<dbReference type="GO" id="GO:0030007">
    <property type="term" value="P:intracellular potassium ion homeostasis"/>
    <property type="evidence" value="ECO:0007669"/>
    <property type="project" value="TreeGrafter"/>
</dbReference>
<name>A0A813X2J7_9BILA</name>
<dbReference type="EMBL" id="CAJOBA010054541">
    <property type="protein sequence ID" value="CAF4275635.1"/>
    <property type="molecule type" value="Genomic_DNA"/>
</dbReference>
<dbReference type="Pfam" id="PF00122">
    <property type="entry name" value="E1-E2_ATPase"/>
    <property type="match status" value="1"/>
</dbReference>
<evidence type="ECO:0000313" key="6">
    <source>
        <dbReference type="EMBL" id="CAF3651153.1"/>
    </source>
</evidence>
<dbReference type="InterPro" id="IPR059000">
    <property type="entry name" value="ATPase_P-type_domA"/>
</dbReference>
<dbReference type="OrthoDB" id="3352408at2759"/>
<comment type="caution">
    <text evidence="4">The sequence shown here is derived from an EMBL/GenBank/DDBJ whole genome shotgun (WGS) entry which is preliminary data.</text>
</comment>
<evidence type="ECO:0000313" key="7">
    <source>
        <dbReference type="EMBL" id="CAF4275635.1"/>
    </source>
</evidence>
<keyword evidence="2" id="KW-1003">Cell membrane</keyword>
<dbReference type="EMBL" id="CAJOBC010001049">
    <property type="protein sequence ID" value="CAF3651153.1"/>
    <property type="molecule type" value="Genomic_DNA"/>
</dbReference>
<evidence type="ECO:0000256" key="1">
    <source>
        <dbReference type="ARBA" id="ARBA00004651"/>
    </source>
</evidence>
<organism evidence="4 8">
    <name type="scientific">Didymodactylos carnosus</name>
    <dbReference type="NCBI Taxonomy" id="1234261"/>
    <lineage>
        <taxon>Eukaryota</taxon>
        <taxon>Metazoa</taxon>
        <taxon>Spiralia</taxon>
        <taxon>Gnathifera</taxon>
        <taxon>Rotifera</taxon>
        <taxon>Eurotatoria</taxon>
        <taxon>Bdelloidea</taxon>
        <taxon>Philodinida</taxon>
        <taxon>Philodinidae</taxon>
        <taxon>Didymodactylos</taxon>
    </lineage>
</organism>
<keyword evidence="8" id="KW-1185">Reference proteome</keyword>
<dbReference type="GO" id="GO:1990573">
    <property type="term" value="P:potassium ion import across plasma membrane"/>
    <property type="evidence" value="ECO:0007669"/>
    <property type="project" value="TreeGrafter"/>
</dbReference>
<dbReference type="EMBL" id="CAJNOQ010001049">
    <property type="protein sequence ID" value="CAF0863591.1"/>
    <property type="molecule type" value="Genomic_DNA"/>
</dbReference>
<feature type="domain" description="P-type ATPase A" evidence="3">
    <location>
        <begin position="83"/>
        <end position="195"/>
    </location>
</feature>
<evidence type="ECO:0000313" key="5">
    <source>
        <dbReference type="EMBL" id="CAF1485719.1"/>
    </source>
</evidence>
<evidence type="ECO:0000313" key="8">
    <source>
        <dbReference type="Proteomes" id="UP000663829"/>
    </source>
</evidence>
<keyword evidence="2" id="KW-0472">Membrane</keyword>
<comment type="subcellular location">
    <subcellularLocation>
        <location evidence="1">Cell membrane</location>
        <topology evidence="1">Multi-pass membrane protein</topology>
    </subcellularLocation>
</comment>
<protein>
    <recommendedName>
        <fullName evidence="3">P-type ATPase A domain-containing protein</fullName>
    </recommendedName>
</protein>
<proteinExistence type="predicted"/>
<dbReference type="InterPro" id="IPR050510">
    <property type="entry name" value="Cation_transp_ATPase_P-type"/>
</dbReference>
<dbReference type="GO" id="GO:0036376">
    <property type="term" value="P:sodium ion export across plasma membrane"/>
    <property type="evidence" value="ECO:0007669"/>
    <property type="project" value="TreeGrafter"/>
</dbReference>
<dbReference type="Proteomes" id="UP000682733">
    <property type="component" value="Unassembled WGS sequence"/>
</dbReference>
<evidence type="ECO:0000256" key="2">
    <source>
        <dbReference type="ARBA" id="ARBA00022475"/>
    </source>
</evidence>
<dbReference type="GO" id="GO:1902600">
    <property type="term" value="P:proton transmembrane transport"/>
    <property type="evidence" value="ECO:0007669"/>
    <property type="project" value="TreeGrafter"/>
</dbReference>
<dbReference type="PANTHER" id="PTHR43294:SF21">
    <property type="entry name" value="CATION TRANSPORTING ATPASE"/>
    <property type="match status" value="1"/>
</dbReference>
<evidence type="ECO:0000259" key="3">
    <source>
        <dbReference type="Pfam" id="PF00122"/>
    </source>
</evidence>
<dbReference type="PANTHER" id="PTHR43294">
    <property type="entry name" value="SODIUM/POTASSIUM-TRANSPORTING ATPASE SUBUNIT ALPHA"/>
    <property type="match status" value="1"/>
</dbReference>
<dbReference type="GO" id="GO:0005886">
    <property type="term" value="C:plasma membrane"/>
    <property type="evidence" value="ECO:0007669"/>
    <property type="project" value="UniProtKB-SubCell"/>
</dbReference>
<dbReference type="GO" id="GO:0005391">
    <property type="term" value="F:P-type sodium:potassium-exchanging transporter activity"/>
    <property type="evidence" value="ECO:0007669"/>
    <property type="project" value="TreeGrafter"/>
</dbReference>
<dbReference type="Proteomes" id="UP000663829">
    <property type="component" value="Unassembled WGS sequence"/>
</dbReference>
<evidence type="ECO:0000313" key="4">
    <source>
        <dbReference type="EMBL" id="CAF0863591.1"/>
    </source>
</evidence>
<sequence length="200" mass="22156">MAYATITEHLLSLSELSAQYPSSRINIDEPSKSLGLTSTDAQRLLIQYGENKIAYHKTTMKKVKNALVKCIGKPIKNEFYSFPSPCHIIRDGNVVSISSVEVVPGDLVQLKTNDTVPADIRIIECNDNQLLTVYMMALTSKDSYPRYCTVNSTNEDIMETKNLCFAGFVVQEGQGLGLVVRTGLNTMLGRLVPLMAFNEN</sequence>
<dbReference type="Proteomes" id="UP000677228">
    <property type="component" value="Unassembled WGS sequence"/>
</dbReference>
<dbReference type="Gene3D" id="2.70.150.10">
    <property type="entry name" value="Calcium-transporting ATPase, cytoplasmic transduction domain A"/>
    <property type="match status" value="1"/>
</dbReference>
<dbReference type="EMBL" id="CAJNOK010032592">
    <property type="protein sequence ID" value="CAF1485719.1"/>
    <property type="molecule type" value="Genomic_DNA"/>
</dbReference>
<reference evidence="4" key="1">
    <citation type="submission" date="2021-02" db="EMBL/GenBank/DDBJ databases">
        <authorList>
            <person name="Nowell W R."/>
        </authorList>
    </citation>
    <scope>NUCLEOTIDE SEQUENCE</scope>
</reference>